<dbReference type="SMART" id="SM00220">
    <property type="entry name" value="S_TKc"/>
    <property type="match status" value="1"/>
</dbReference>
<dbReference type="PROSITE" id="PS50011">
    <property type="entry name" value="PROTEIN_KINASE_DOM"/>
    <property type="match status" value="1"/>
</dbReference>
<keyword evidence="14" id="KW-0472">Membrane</keyword>
<evidence type="ECO:0000256" key="3">
    <source>
        <dbReference type="ARBA" id="ARBA00005527"/>
    </source>
</evidence>
<dbReference type="GO" id="GO:0030424">
    <property type="term" value="C:axon"/>
    <property type="evidence" value="ECO:0007669"/>
    <property type="project" value="TreeGrafter"/>
</dbReference>
<dbReference type="PANTHER" id="PTHR24057">
    <property type="entry name" value="GLYCOGEN SYNTHASE KINASE-3 ALPHA"/>
    <property type="match status" value="1"/>
</dbReference>
<evidence type="ECO:0000256" key="18">
    <source>
        <dbReference type="ARBA" id="ARBA00023293"/>
    </source>
</evidence>
<comment type="caution">
    <text evidence="20">The sequence shown here is derived from an EMBL/GenBank/DDBJ whole genome shotgun (WGS) entry which is preliminary data.</text>
</comment>
<keyword evidence="16" id="KW-0325">Glycoprotein</keyword>
<keyword evidence="6" id="KW-0723">Serine/threonine-protein kinase</keyword>
<dbReference type="InterPro" id="IPR050591">
    <property type="entry name" value="GSK-3"/>
</dbReference>
<dbReference type="CDD" id="cd06352">
    <property type="entry name" value="PBP1_NPR_GC-like"/>
    <property type="match status" value="1"/>
</dbReference>
<dbReference type="PANTHER" id="PTHR24057:SF18">
    <property type="entry name" value="SERINE_THREONINE-PROTEIN KINASE R03D7.5-RELATED"/>
    <property type="match status" value="1"/>
</dbReference>
<dbReference type="GO" id="GO:0004674">
    <property type="term" value="F:protein serine/threonine kinase activity"/>
    <property type="evidence" value="ECO:0007669"/>
    <property type="project" value="UniProtKB-KW"/>
</dbReference>
<evidence type="ECO:0000256" key="10">
    <source>
        <dbReference type="ARBA" id="ARBA00022741"/>
    </source>
</evidence>
<evidence type="ECO:0000256" key="6">
    <source>
        <dbReference type="ARBA" id="ARBA00022527"/>
    </source>
</evidence>
<accession>A0A8S1EC69</accession>
<evidence type="ECO:0000256" key="13">
    <source>
        <dbReference type="ARBA" id="ARBA00022989"/>
    </source>
</evidence>
<evidence type="ECO:0000256" key="5">
    <source>
        <dbReference type="ARBA" id="ARBA00022475"/>
    </source>
</evidence>
<dbReference type="EMBL" id="CADEPM010000001">
    <property type="protein sequence ID" value="CAB3397269.1"/>
    <property type="molecule type" value="Genomic_DNA"/>
</dbReference>
<dbReference type="GO" id="GO:0030154">
    <property type="term" value="P:cell differentiation"/>
    <property type="evidence" value="ECO:0007669"/>
    <property type="project" value="TreeGrafter"/>
</dbReference>
<evidence type="ECO:0000256" key="4">
    <source>
        <dbReference type="ARBA" id="ARBA00012202"/>
    </source>
</evidence>
<organism evidence="20 21">
    <name type="scientific">Caenorhabditis bovis</name>
    <dbReference type="NCBI Taxonomy" id="2654633"/>
    <lineage>
        <taxon>Eukaryota</taxon>
        <taxon>Metazoa</taxon>
        <taxon>Ecdysozoa</taxon>
        <taxon>Nematoda</taxon>
        <taxon>Chromadorea</taxon>
        <taxon>Rhabditida</taxon>
        <taxon>Rhabditina</taxon>
        <taxon>Rhabditomorpha</taxon>
        <taxon>Rhabditoidea</taxon>
        <taxon>Rhabditidae</taxon>
        <taxon>Peloderinae</taxon>
        <taxon>Caenorhabditis</taxon>
    </lineage>
</organism>
<evidence type="ECO:0000256" key="1">
    <source>
        <dbReference type="ARBA" id="ARBA00001436"/>
    </source>
</evidence>
<dbReference type="SUPFAM" id="SSF56112">
    <property type="entry name" value="Protein kinase-like (PK-like)"/>
    <property type="match status" value="1"/>
</dbReference>
<dbReference type="GO" id="GO:0090090">
    <property type="term" value="P:negative regulation of canonical Wnt signaling pathway"/>
    <property type="evidence" value="ECO:0007669"/>
    <property type="project" value="TreeGrafter"/>
</dbReference>
<dbReference type="GO" id="GO:0007165">
    <property type="term" value="P:signal transduction"/>
    <property type="evidence" value="ECO:0007669"/>
    <property type="project" value="TreeGrafter"/>
</dbReference>
<proteinExistence type="inferred from homology"/>
<dbReference type="PROSITE" id="PS00108">
    <property type="entry name" value="PROTEIN_KINASE_ST"/>
    <property type="match status" value="1"/>
</dbReference>
<evidence type="ECO:0000256" key="11">
    <source>
        <dbReference type="ARBA" id="ARBA00022777"/>
    </source>
</evidence>
<dbReference type="InterPro" id="IPR008271">
    <property type="entry name" value="Ser/Thr_kinase_AS"/>
</dbReference>
<dbReference type="Proteomes" id="UP000494206">
    <property type="component" value="Unassembled WGS sequence"/>
</dbReference>
<keyword evidence="17" id="KW-0456">Lyase</keyword>
<dbReference type="InterPro" id="IPR000719">
    <property type="entry name" value="Prot_kinase_dom"/>
</dbReference>
<dbReference type="Gene3D" id="3.40.50.2300">
    <property type="match status" value="1"/>
</dbReference>
<evidence type="ECO:0000313" key="20">
    <source>
        <dbReference type="EMBL" id="CAB3397269.1"/>
    </source>
</evidence>
<reference evidence="20 21" key="1">
    <citation type="submission" date="2020-04" db="EMBL/GenBank/DDBJ databases">
        <authorList>
            <person name="Laetsch R D."/>
            <person name="Stevens L."/>
            <person name="Kumar S."/>
            <person name="Blaxter L. M."/>
        </authorList>
    </citation>
    <scope>NUCLEOTIDE SEQUENCE [LARGE SCALE GENOMIC DNA]</scope>
</reference>
<dbReference type="FunFam" id="3.40.50.2300:FF:000241">
    <property type="entry name" value="Guanylate cyclase"/>
    <property type="match status" value="1"/>
</dbReference>
<dbReference type="Pfam" id="PF00069">
    <property type="entry name" value="Pkinase"/>
    <property type="match status" value="1"/>
</dbReference>
<keyword evidence="10" id="KW-0547">Nucleotide-binding</keyword>
<evidence type="ECO:0000313" key="21">
    <source>
        <dbReference type="Proteomes" id="UP000494206"/>
    </source>
</evidence>
<dbReference type="Gene3D" id="1.10.510.10">
    <property type="entry name" value="Transferase(Phosphotransferase) domain 1"/>
    <property type="match status" value="1"/>
</dbReference>
<gene>
    <name evidence="20" type="ORF">CBOVIS_LOCUS706</name>
</gene>
<dbReference type="AlphaFoldDB" id="A0A8S1EC69"/>
<protein>
    <recommendedName>
        <fullName evidence="4">guanylate cyclase</fullName>
        <ecNumber evidence="4">4.6.1.2</ecNumber>
    </recommendedName>
</protein>
<keyword evidence="21" id="KW-1185">Reference proteome</keyword>
<keyword evidence="13" id="KW-1133">Transmembrane helix</keyword>
<sequence>MNTEESKGFVFHIGYELPSKTQVGMRFANLRLHAWGVFSNVYRGTLVSPGPEQEVAIKKTWPRTSEKNFELLFLSGIGRQPHKNIVQMLFAFSRCTSNPLHPDVKPSVCESYVFSFLPDTMASVLKAGRIDEVDIKLYTWQLFEGLRYLQAHTIVHRDVKPVNLLVDHNKGILKIGDFGNAKIVRRSILSTSYQVVTRFYRAPELLLEARDYYWFIDVWSAGCCVGEMMTGTVMFPGDSTKKMLKLIVRCLGVPSKKDHDYMKAKRIITDESPIKKPIGIAGVLGNVSKEWCDFLSEILRYRPRERLHGVKLLNHPFFNQIFTGKCTRFNGQLINMIITPSDFETAMKNDYTAGRQYAAAVLRGDLKFSLDSKPPETTAPSTVSSQPPGNVFQFGFLHCNTLGVKRPYINYRTCASAADIAIDRIKRENLLSGYDFNSTIMFEDCDESLSAGRTVELIRRHNVDVIFGPASNLAAFPAVTISTYYNIPIISWGLVSDTELDNVSRYPTAALISTTSKSLVMAFREVMQEFKWNQFVYGYSLIDEDEKCLPLRNDLHAMVAKYSDMTLSFTYQITDDSEKGLLRALVELSKRGRS</sequence>
<evidence type="ECO:0000256" key="8">
    <source>
        <dbReference type="ARBA" id="ARBA00022692"/>
    </source>
</evidence>
<dbReference type="Gene3D" id="3.30.200.20">
    <property type="entry name" value="Phosphorylase Kinase, domain 1"/>
    <property type="match status" value="1"/>
</dbReference>
<evidence type="ECO:0000256" key="14">
    <source>
        <dbReference type="ARBA" id="ARBA00023136"/>
    </source>
</evidence>
<evidence type="ECO:0000256" key="9">
    <source>
        <dbReference type="ARBA" id="ARBA00022729"/>
    </source>
</evidence>
<keyword evidence="7" id="KW-0808">Transferase</keyword>
<dbReference type="GO" id="GO:0032436">
    <property type="term" value="P:positive regulation of proteasomal ubiquitin-dependent protein catabolic process"/>
    <property type="evidence" value="ECO:0007669"/>
    <property type="project" value="TreeGrafter"/>
</dbReference>
<dbReference type="GO" id="GO:0070507">
    <property type="term" value="P:regulation of microtubule cytoskeleton organization"/>
    <property type="evidence" value="ECO:0007669"/>
    <property type="project" value="TreeGrafter"/>
</dbReference>
<dbReference type="OrthoDB" id="192887at2759"/>
<evidence type="ECO:0000256" key="2">
    <source>
        <dbReference type="ARBA" id="ARBA00004251"/>
    </source>
</evidence>
<name>A0A8S1EC69_9PELO</name>
<dbReference type="FunFam" id="1.10.510.10:FF:000624">
    <property type="entry name" value="Mitogen-activated protein kinase"/>
    <property type="match status" value="1"/>
</dbReference>
<dbReference type="GO" id="GO:0005829">
    <property type="term" value="C:cytosol"/>
    <property type="evidence" value="ECO:0007669"/>
    <property type="project" value="TreeGrafter"/>
</dbReference>
<dbReference type="GO" id="GO:0005634">
    <property type="term" value="C:nucleus"/>
    <property type="evidence" value="ECO:0007669"/>
    <property type="project" value="TreeGrafter"/>
</dbReference>
<keyword evidence="11" id="KW-0418">Kinase</keyword>
<keyword evidence="5" id="KW-1003">Cell membrane</keyword>
<comment type="subcellular location">
    <subcellularLocation>
        <location evidence="2">Cell membrane</location>
        <topology evidence="2">Single-pass type I membrane protein</topology>
    </subcellularLocation>
</comment>
<dbReference type="GO" id="GO:0004383">
    <property type="term" value="F:guanylate cyclase activity"/>
    <property type="evidence" value="ECO:0007669"/>
    <property type="project" value="UniProtKB-EC"/>
</dbReference>
<dbReference type="GO" id="GO:0005524">
    <property type="term" value="F:ATP binding"/>
    <property type="evidence" value="ECO:0007669"/>
    <property type="project" value="UniProtKB-KW"/>
</dbReference>
<comment type="similarity">
    <text evidence="3">Belongs to the protein kinase superfamily. CMGC Ser/Thr protein kinase family. GSK-3 subfamily.</text>
</comment>
<dbReference type="InterPro" id="IPR011009">
    <property type="entry name" value="Kinase-like_dom_sf"/>
</dbReference>
<comment type="catalytic activity">
    <reaction evidence="1">
        <text>GTP = 3',5'-cyclic GMP + diphosphate</text>
        <dbReference type="Rhea" id="RHEA:13665"/>
        <dbReference type="ChEBI" id="CHEBI:33019"/>
        <dbReference type="ChEBI" id="CHEBI:37565"/>
        <dbReference type="ChEBI" id="CHEBI:57746"/>
        <dbReference type="EC" id="4.6.1.2"/>
    </reaction>
</comment>
<keyword evidence="15" id="KW-0675">Receptor</keyword>
<evidence type="ECO:0000256" key="15">
    <source>
        <dbReference type="ARBA" id="ARBA00023170"/>
    </source>
</evidence>
<keyword evidence="9" id="KW-0732">Signal</keyword>
<keyword evidence="18" id="KW-0141">cGMP biosynthesis</keyword>
<dbReference type="SUPFAM" id="SSF53822">
    <property type="entry name" value="Periplasmic binding protein-like I"/>
    <property type="match status" value="1"/>
</dbReference>
<evidence type="ECO:0000256" key="16">
    <source>
        <dbReference type="ARBA" id="ARBA00023180"/>
    </source>
</evidence>
<evidence type="ECO:0000256" key="12">
    <source>
        <dbReference type="ARBA" id="ARBA00022840"/>
    </source>
</evidence>
<dbReference type="InterPro" id="IPR001828">
    <property type="entry name" value="ANF_lig-bd_rcpt"/>
</dbReference>
<keyword evidence="12" id="KW-0067">ATP-binding</keyword>
<evidence type="ECO:0000259" key="19">
    <source>
        <dbReference type="PROSITE" id="PS50011"/>
    </source>
</evidence>
<keyword evidence="8" id="KW-0812">Transmembrane</keyword>
<dbReference type="Pfam" id="PF01094">
    <property type="entry name" value="ANF_receptor"/>
    <property type="match status" value="1"/>
</dbReference>
<evidence type="ECO:0000256" key="17">
    <source>
        <dbReference type="ARBA" id="ARBA00023239"/>
    </source>
</evidence>
<dbReference type="GO" id="GO:0005886">
    <property type="term" value="C:plasma membrane"/>
    <property type="evidence" value="ECO:0007669"/>
    <property type="project" value="UniProtKB-SubCell"/>
</dbReference>
<dbReference type="EC" id="4.6.1.2" evidence="4"/>
<evidence type="ECO:0000256" key="7">
    <source>
        <dbReference type="ARBA" id="ARBA00022679"/>
    </source>
</evidence>
<dbReference type="InterPro" id="IPR028082">
    <property type="entry name" value="Peripla_BP_I"/>
</dbReference>
<feature type="domain" description="Protein kinase" evidence="19">
    <location>
        <begin position="27"/>
        <end position="318"/>
    </location>
</feature>